<sequence length="246" mass="27953">ASIKKIRTMNKFYILLFCLITSILSAQDDNQSKTIEVVGFAKVAITPDTGILNITIDNINLDFSKSINGLNSKSQDITEQLKKIGFKQSSIRTDDFNVRKNRVYRNNKSIDSGYKATQQIQLEFKNDQKNITKILDQFSKSSTEFNLNFNFKLSDSLKKNVQERIIKLATRDAIEKAELISSASNVDLIKINQIKYGTNYNSGMRLYNRNNGVAEVVSTIDNSIIKGFTPKDIVYSDNILIIWDIK</sequence>
<evidence type="ECO:0000313" key="2">
    <source>
        <dbReference type="EMBL" id="MDT0645017.1"/>
    </source>
</evidence>
<dbReference type="Gene3D" id="3.30.70.2970">
    <property type="entry name" value="Protein of unknown function (DUF541), domain 2"/>
    <property type="match status" value="1"/>
</dbReference>
<keyword evidence="1" id="KW-0732">Signal</keyword>
<accession>A0ABU3CF81</accession>
<feature type="signal peptide" evidence="1">
    <location>
        <begin position="1"/>
        <end position="26"/>
    </location>
</feature>
<dbReference type="InterPro" id="IPR052022">
    <property type="entry name" value="26kDa_periplasmic_antigen"/>
</dbReference>
<evidence type="ECO:0000256" key="1">
    <source>
        <dbReference type="SAM" id="SignalP"/>
    </source>
</evidence>
<dbReference type="PANTHER" id="PTHR34387:SF2">
    <property type="entry name" value="SLR1258 PROTEIN"/>
    <property type="match status" value="1"/>
</dbReference>
<protein>
    <submittedName>
        <fullName evidence="2">SIMPL domain-containing protein</fullName>
    </submittedName>
</protein>
<feature type="chain" id="PRO_5046314982" evidence="1">
    <location>
        <begin position="27"/>
        <end position="246"/>
    </location>
</feature>
<dbReference type="Gene3D" id="3.30.110.170">
    <property type="entry name" value="Protein of unknown function (DUF541), domain 1"/>
    <property type="match status" value="1"/>
</dbReference>
<evidence type="ECO:0000313" key="3">
    <source>
        <dbReference type="Proteomes" id="UP001262889"/>
    </source>
</evidence>
<name>A0ABU3CF81_9FLAO</name>
<organism evidence="2 3">
    <name type="scientific">Autumnicola tepida</name>
    <dbReference type="NCBI Taxonomy" id="3075595"/>
    <lineage>
        <taxon>Bacteria</taxon>
        <taxon>Pseudomonadati</taxon>
        <taxon>Bacteroidota</taxon>
        <taxon>Flavobacteriia</taxon>
        <taxon>Flavobacteriales</taxon>
        <taxon>Flavobacteriaceae</taxon>
        <taxon>Autumnicola</taxon>
    </lineage>
</organism>
<proteinExistence type="predicted"/>
<comment type="caution">
    <text evidence="2">The sequence shown here is derived from an EMBL/GenBank/DDBJ whole genome shotgun (WGS) entry which is preliminary data.</text>
</comment>
<keyword evidence="3" id="KW-1185">Reference proteome</keyword>
<gene>
    <name evidence="2" type="ORF">RM553_19455</name>
</gene>
<feature type="non-terminal residue" evidence="2">
    <location>
        <position position="1"/>
    </location>
</feature>
<dbReference type="RefSeq" id="WP_311536628.1">
    <property type="nucleotide sequence ID" value="NZ_JAVRHQ010000081.1"/>
</dbReference>
<dbReference type="EMBL" id="JAVRHQ010000081">
    <property type="protein sequence ID" value="MDT0645017.1"/>
    <property type="molecule type" value="Genomic_DNA"/>
</dbReference>
<dbReference type="InterPro" id="IPR007497">
    <property type="entry name" value="SIMPL/DUF541"/>
</dbReference>
<dbReference type="PANTHER" id="PTHR34387">
    <property type="entry name" value="SLR1258 PROTEIN"/>
    <property type="match status" value="1"/>
</dbReference>
<dbReference type="Pfam" id="PF04402">
    <property type="entry name" value="SIMPL"/>
    <property type="match status" value="1"/>
</dbReference>
<reference evidence="2 3" key="1">
    <citation type="submission" date="2023-09" db="EMBL/GenBank/DDBJ databases">
        <authorList>
            <person name="Rey-Velasco X."/>
        </authorList>
    </citation>
    <scope>NUCLEOTIDE SEQUENCE [LARGE SCALE GENOMIC DNA]</scope>
    <source>
        <strain evidence="2 3">F363</strain>
    </source>
</reference>
<dbReference type="Proteomes" id="UP001262889">
    <property type="component" value="Unassembled WGS sequence"/>
</dbReference>